<dbReference type="Gramene" id="KFK43836">
    <property type="protein sequence ID" value="KFK43836"/>
    <property type="gene ID" value="AALP_AA1G179800"/>
</dbReference>
<feature type="region of interest" description="Disordered" evidence="1">
    <location>
        <begin position="1"/>
        <end position="117"/>
    </location>
</feature>
<accession>A0A087HNY4</accession>
<feature type="compositionally biased region" description="Basic and acidic residues" evidence="1">
    <location>
        <begin position="68"/>
        <end position="117"/>
    </location>
</feature>
<evidence type="ECO:0000256" key="1">
    <source>
        <dbReference type="SAM" id="MobiDB-lite"/>
    </source>
</evidence>
<proteinExistence type="predicted"/>
<protein>
    <submittedName>
        <fullName evidence="2">Uncharacterized protein</fullName>
    </submittedName>
</protein>
<organism evidence="2 3">
    <name type="scientific">Arabis alpina</name>
    <name type="common">Alpine rock-cress</name>
    <dbReference type="NCBI Taxonomy" id="50452"/>
    <lineage>
        <taxon>Eukaryota</taxon>
        <taxon>Viridiplantae</taxon>
        <taxon>Streptophyta</taxon>
        <taxon>Embryophyta</taxon>
        <taxon>Tracheophyta</taxon>
        <taxon>Spermatophyta</taxon>
        <taxon>Magnoliopsida</taxon>
        <taxon>eudicotyledons</taxon>
        <taxon>Gunneridae</taxon>
        <taxon>Pentapetalae</taxon>
        <taxon>rosids</taxon>
        <taxon>malvids</taxon>
        <taxon>Brassicales</taxon>
        <taxon>Brassicaceae</taxon>
        <taxon>Arabideae</taxon>
        <taxon>Arabis</taxon>
    </lineage>
</organism>
<dbReference type="AlphaFoldDB" id="A0A087HNY4"/>
<evidence type="ECO:0000313" key="3">
    <source>
        <dbReference type="Proteomes" id="UP000029120"/>
    </source>
</evidence>
<dbReference type="Proteomes" id="UP000029120">
    <property type="component" value="Chromosome 1"/>
</dbReference>
<feature type="compositionally biased region" description="Basic and acidic residues" evidence="1">
    <location>
        <begin position="7"/>
        <end position="23"/>
    </location>
</feature>
<name>A0A087HNY4_ARAAL</name>
<sequence length="117" mass="13075">MSYSSEDVNHEDVTYKTEGDGHDTCGQSNSSKVEEPKCDNVQDGHDLESSIMAEEEKDAENSDVPTFVEEKKQQDVMEGKTEPEYVNQRDVDYMTDVGGHDTGGHDTVDKVEENKVN</sequence>
<keyword evidence="3" id="KW-1185">Reference proteome</keyword>
<gene>
    <name evidence="2" type="ordered locus">AALP_Aa1g179800</name>
</gene>
<reference evidence="3" key="1">
    <citation type="journal article" date="2015" name="Nat. Plants">
        <title>Genome expansion of Arabis alpina linked with retrotransposition and reduced symmetric DNA methylation.</title>
        <authorList>
            <person name="Willing E.M."/>
            <person name="Rawat V."/>
            <person name="Mandakova T."/>
            <person name="Maumus F."/>
            <person name="James G.V."/>
            <person name="Nordstroem K.J."/>
            <person name="Becker C."/>
            <person name="Warthmann N."/>
            <person name="Chica C."/>
            <person name="Szarzynska B."/>
            <person name="Zytnicki M."/>
            <person name="Albani M.C."/>
            <person name="Kiefer C."/>
            <person name="Bergonzi S."/>
            <person name="Castaings L."/>
            <person name="Mateos J.L."/>
            <person name="Berns M.C."/>
            <person name="Bujdoso N."/>
            <person name="Piofczyk T."/>
            <person name="de Lorenzo L."/>
            <person name="Barrero-Sicilia C."/>
            <person name="Mateos I."/>
            <person name="Piednoel M."/>
            <person name="Hagmann J."/>
            <person name="Chen-Min-Tao R."/>
            <person name="Iglesias-Fernandez R."/>
            <person name="Schuster S.C."/>
            <person name="Alonso-Blanco C."/>
            <person name="Roudier F."/>
            <person name="Carbonero P."/>
            <person name="Paz-Ares J."/>
            <person name="Davis S.J."/>
            <person name="Pecinka A."/>
            <person name="Quesneville H."/>
            <person name="Colot V."/>
            <person name="Lysak M.A."/>
            <person name="Weigel D."/>
            <person name="Coupland G."/>
            <person name="Schneeberger K."/>
        </authorList>
    </citation>
    <scope>NUCLEOTIDE SEQUENCE [LARGE SCALE GENOMIC DNA]</scope>
    <source>
        <strain evidence="3">cv. Pajares</strain>
    </source>
</reference>
<feature type="compositionally biased region" description="Basic and acidic residues" evidence="1">
    <location>
        <begin position="32"/>
        <end position="48"/>
    </location>
</feature>
<evidence type="ECO:0000313" key="2">
    <source>
        <dbReference type="EMBL" id="KFK43836.1"/>
    </source>
</evidence>
<dbReference type="EMBL" id="CM002869">
    <property type="protein sequence ID" value="KFK43836.1"/>
    <property type="molecule type" value="Genomic_DNA"/>
</dbReference>